<evidence type="ECO:0008006" key="4">
    <source>
        <dbReference type="Google" id="ProtNLM"/>
    </source>
</evidence>
<dbReference type="RefSeq" id="WP_119852559.1">
    <property type="nucleotide sequence ID" value="NZ_QYSE01000001.1"/>
</dbReference>
<gene>
    <name evidence="2" type="ORF">D4741_07960</name>
</gene>
<protein>
    <recommendedName>
        <fullName evidence="4">YjbH domain-containing protein</fullName>
    </recommendedName>
</protein>
<dbReference type="Proteomes" id="UP000265938">
    <property type="component" value="Unassembled WGS sequence"/>
</dbReference>
<name>A0A3A3EPB2_9GAMM</name>
<dbReference type="EMBL" id="QYSE01000001">
    <property type="protein sequence ID" value="RJF37985.1"/>
    <property type="molecule type" value="Genomic_DNA"/>
</dbReference>
<dbReference type="Pfam" id="PF06082">
    <property type="entry name" value="YjbH"/>
    <property type="match status" value="2"/>
</dbReference>
<comment type="caution">
    <text evidence="2">The sequence shown here is derived from an EMBL/GenBank/DDBJ whole genome shotgun (WGS) entry which is preliminary data.</text>
</comment>
<accession>A0A3A3EPB2</accession>
<dbReference type="AlphaFoldDB" id="A0A3A3EPB2"/>
<evidence type="ECO:0000256" key="1">
    <source>
        <dbReference type="SAM" id="SignalP"/>
    </source>
</evidence>
<organism evidence="2 3">
    <name type="scientific">Pseudoalteromonas gelatinilytica</name>
    <dbReference type="NCBI Taxonomy" id="1703256"/>
    <lineage>
        <taxon>Bacteria</taxon>
        <taxon>Pseudomonadati</taxon>
        <taxon>Pseudomonadota</taxon>
        <taxon>Gammaproteobacteria</taxon>
        <taxon>Alteromonadales</taxon>
        <taxon>Pseudoalteromonadaceae</taxon>
        <taxon>Pseudoalteromonas</taxon>
    </lineage>
</organism>
<sequence length="696" mass="78876">MLKANTLLISGLATLCAPVLASDKINNYQSFTGYTGLINTPNASVIDVGNIDIGYNNMLDLRGEEYVDGHNFSFAAGLFDGFEVSGLIAAESMNDSLFLPEGKGQLRDVSFNAKYQIPYIPKDWFTFAIGAKDIGGAANNYETYYAVASKELWDFRFSAGYAVSDRISGQMDGPFAGVEWQPFEWFALQAEHDADAFNAAAKVTVPKKWLYDIGELTFSGRFYSNTDYSEEDTSWGVNFKMPLFTKPEYEAIESAPEPVVSESDELAYFKLNANKEPVTIKDPNAHRYFESNKEMTRQAATLKHALVKDGFESVQVGFNNDKQIVVKFENSIFNRNDLDAIGLVLGRIAQYVSSESAEFNVLMSKQDIPQLSLKGQVDEYREFIVSKKHPEVVVYQGAMPLPRALTWVGLMNTNSPYFKPRVTFSPALTNTYATEIGVYDFSLAIRADVDIPLWQGAGINLGGQISVANSDDFDEDAAFRYYREESEFDRATLYQTFALPYGIYNQTQLGYYKERFDFYGIQNETTWLSPEGRHKVSANIGYFDYQDYDANRDYQTIAYQFNWVEHDVTLHAEAGKFWNEDSGIKVESRFWFGDSYLALYGEDTDARKIGFAFSIPLSPRKDMSVTHYGQVKGTEAWRHSIGTRIGESHNNLIFNQAYKPTNSVSIDRKYLNQGRLSKAYLYANFSRLRDVYLEYK</sequence>
<feature type="chain" id="PRO_5017329706" description="YjbH domain-containing protein" evidence="1">
    <location>
        <begin position="22"/>
        <end position="696"/>
    </location>
</feature>
<dbReference type="InterPro" id="IPR010344">
    <property type="entry name" value="YbjH"/>
</dbReference>
<evidence type="ECO:0000313" key="2">
    <source>
        <dbReference type="EMBL" id="RJF37985.1"/>
    </source>
</evidence>
<evidence type="ECO:0000313" key="3">
    <source>
        <dbReference type="Proteomes" id="UP000265938"/>
    </source>
</evidence>
<reference evidence="2 3" key="1">
    <citation type="submission" date="2018-09" db="EMBL/GenBank/DDBJ databases">
        <title>Identification of marine bacteria producing industrial enzymes.</title>
        <authorList>
            <person name="Cheng T.H."/>
            <person name="Saidin J."/>
            <person name="Muhd D.D."/>
            <person name="Isa M.N.M."/>
            <person name="Bakar M.F.A."/>
            <person name="Ismail N."/>
        </authorList>
    </citation>
    <scope>NUCLEOTIDE SEQUENCE [LARGE SCALE GENOMIC DNA]</scope>
    <source>
        <strain evidence="2 3">MNAD 1.6</strain>
    </source>
</reference>
<keyword evidence="1" id="KW-0732">Signal</keyword>
<proteinExistence type="predicted"/>
<feature type="signal peptide" evidence="1">
    <location>
        <begin position="1"/>
        <end position="21"/>
    </location>
</feature>